<dbReference type="Proteomes" id="UP000694397">
    <property type="component" value="Chromosome 14"/>
</dbReference>
<proteinExistence type="inferred from homology"/>
<dbReference type="RefSeq" id="XP_018602042.1">
    <property type="nucleotide sequence ID" value="XM_018746526.1"/>
</dbReference>
<reference evidence="9 11" key="2">
    <citation type="submission" date="2019-04" db="EMBL/GenBank/DDBJ databases">
        <authorList>
            <consortium name="Wellcome Sanger Institute Data Sharing"/>
        </authorList>
    </citation>
    <scope>NUCLEOTIDE SEQUENCE [LARGE SCALE GENOMIC DNA]</scope>
</reference>
<dbReference type="PANTHER" id="PTHR23033:SF2">
    <property type="entry name" value="C1GALT1-SPECIFIC CHAPERONE 1"/>
    <property type="match status" value="1"/>
</dbReference>
<feature type="transmembrane region" description="Helical" evidence="7">
    <location>
        <begin position="12"/>
        <end position="28"/>
    </location>
</feature>
<evidence type="ECO:0000256" key="5">
    <source>
        <dbReference type="ARBA" id="ARBA00022989"/>
    </source>
</evidence>
<comment type="subcellular location">
    <subcellularLocation>
        <location evidence="1">Membrane</location>
        <topology evidence="1">Single-pass type II membrane protein</topology>
    </subcellularLocation>
</comment>
<sequence length="317" mass="35788">MASEGSSFAKGMLFGSLVCLVFSIFAGLRNDSSSGKGNHFHHHVKAASKEELMRMPESMKQQLSQQVRVYCLIMVQPKVLVHWAATRDTWSKHCDKAMFYTSEASKALEAVDLQEKNEWAQIRKALQDAFRNASNLHWFFIARATTFAIIENLKYLLLGKDPNEPFYIGNVLKSGDLDYVEYNSGVVLSYEAVRRLMEAFKDEYKCPQNGNALWNLKEEKELAVCLRFCGVYAENGEDSEGNGLFNSKSVYDLISEGMKERSSNVVKSCCSDLAITFSGMSPSEMQVMMFGVYRLRPYGHSFQDSLVFLPPKGSDND</sequence>
<dbReference type="OrthoDB" id="414175at2759"/>
<keyword evidence="3 7" id="KW-0812">Transmembrane</keyword>
<evidence type="ECO:0000313" key="8">
    <source>
        <dbReference type="EMBL" id="KPP63617.1"/>
    </source>
</evidence>
<evidence type="ECO:0000256" key="4">
    <source>
        <dbReference type="ARBA" id="ARBA00022968"/>
    </source>
</evidence>
<dbReference type="InterPro" id="IPR026050">
    <property type="entry name" value="C1GALT1/C1GALT1_chp1"/>
</dbReference>
<evidence type="ECO:0000256" key="6">
    <source>
        <dbReference type="ARBA" id="ARBA00023136"/>
    </source>
</evidence>
<evidence type="ECO:0000256" key="2">
    <source>
        <dbReference type="ARBA" id="ARBA00006462"/>
    </source>
</evidence>
<dbReference type="AlphaFoldDB" id="A0A0N8JXF8"/>
<organism evidence="8 10">
    <name type="scientific">Scleropages formosus</name>
    <name type="common">Asian bonytongue</name>
    <name type="synonym">Osteoglossum formosum</name>
    <dbReference type="NCBI Taxonomy" id="113540"/>
    <lineage>
        <taxon>Eukaryota</taxon>
        <taxon>Metazoa</taxon>
        <taxon>Chordata</taxon>
        <taxon>Craniata</taxon>
        <taxon>Vertebrata</taxon>
        <taxon>Euteleostomi</taxon>
        <taxon>Actinopterygii</taxon>
        <taxon>Neopterygii</taxon>
        <taxon>Teleostei</taxon>
        <taxon>Osteoglossocephala</taxon>
        <taxon>Osteoglossomorpha</taxon>
        <taxon>Osteoglossiformes</taxon>
        <taxon>Osteoglossidae</taxon>
        <taxon>Scleropages</taxon>
    </lineage>
</organism>
<accession>A0A0N8JXF8</accession>
<dbReference type="GO" id="GO:0006493">
    <property type="term" value="P:protein O-linked glycosylation"/>
    <property type="evidence" value="ECO:0007669"/>
    <property type="project" value="UniProtKB-ARBA"/>
</dbReference>
<dbReference type="KEGG" id="sfm:108930988"/>
<protein>
    <submittedName>
        <fullName evidence="8 9">C1GALT1-specific chaperone 1</fullName>
    </submittedName>
</protein>
<dbReference type="PANTHER" id="PTHR23033">
    <property type="entry name" value="BETA1,3-GALACTOSYLTRANSFERASE"/>
    <property type="match status" value="1"/>
</dbReference>
<keyword evidence="6 7" id="KW-0472">Membrane</keyword>
<dbReference type="GO" id="GO:0016263">
    <property type="term" value="F:glycoprotein-N-acetylgalactosamine 3-beta-galactosyltransferase activity"/>
    <property type="evidence" value="ECO:0007669"/>
    <property type="project" value="TreeGrafter"/>
</dbReference>
<name>A0A0N8JXF8_SCLFO</name>
<evidence type="ECO:0000313" key="10">
    <source>
        <dbReference type="Proteomes" id="UP000034805"/>
    </source>
</evidence>
<comment type="similarity">
    <text evidence="2">Belongs to the glycosyltransferase 31 family. Beta3-Gal-T subfamily.</text>
</comment>
<reference evidence="8 10" key="1">
    <citation type="submission" date="2015-08" db="EMBL/GenBank/DDBJ databases">
        <title>The genome of the Asian arowana (Scleropages formosus).</title>
        <authorList>
            <person name="Tan M.H."/>
            <person name="Gan H.M."/>
            <person name="Croft L.J."/>
            <person name="Austin C.M."/>
        </authorList>
    </citation>
    <scope>NUCLEOTIDE SEQUENCE [LARGE SCALE GENOMIC DNA]</scope>
    <source>
        <strain evidence="8">Aro1</strain>
    </source>
</reference>
<evidence type="ECO:0000313" key="9">
    <source>
        <dbReference type="Ensembl" id="ENSSFOP00015016503.1"/>
    </source>
</evidence>
<dbReference type="STRING" id="113540.ENSSFOP00015016503"/>
<keyword evidence="11" id="KW-1185">Reference proteome</keyword>
<dbReference type="Proteomes" id="UP000034805">
    <property type="component" value="Unassembled WGS sequence"/>
</dbReference>
<evidence type="ECO:0000313" key="11">
    <source>
        <dbReference type="Proteomes" id="UP000694397"/>
    </source>
</evidence>
<evidence type="ECO:0000256" key="3">
    <source>
        <dbReference type="ARBA" id="ARBA00022692"/>
    </source>
</evidence>
<dbReference type="GeneID" id="108930988"/>
<dbReference type="Ensembl" id="ENSSFOT00015016690.2">
    <property type="protein sequence ID" value="ENSSFOP00015016503.1"/>
    <property type="gene ID" value="ENSSFOG00015010656.2"/>
</dbReference>
<keyword evidence="5 7" id="KW-1133">Transmembrane helix</keyword>
<dbReference type="GO" id="GO:0016020">
    <property type="term" value="C:membrane"/>
    <property type="evidence" value="ECO:0007669"/>
    <property type="project" value="UniProtKB-SubCell"/>
</dbReference>
<evidence type="ECO:0000256" key="7">
    <source>
        <dbReference type="SAM" id="Phobius"/>
    </source>
</evidence>
<dbReference type="GeneTree" id="ENSGT00940000155145"/>
<keyword evidence="4" id="KW-0735">Signal-anchor</keyword>
<dbReference type="EMBL" id="JARO02007739">
    <property type="protein sequence ID" value="KPP63617.1"/>
    <property type="molecule type" value="Genomic_DNA"/>
</dbReference>
<evidence type="ECO:0000256" key="1">
    <source>
        <dbReference type="ARBA" id="ARBA00004606"/>
    </source>
</evidence>
<gene>
    <name evidence="9" type="primary">LOC108930988</name>
    <name evidence="8" type="ORF">Z043_118105</name>
</gene>
<dbReference type="FunFam" id="3.90.550.50:FF:000016">
    <property type="entry name" value="C1GALT1-specific chaperone 1"/>
    <property type="match status" value="1"/>
</dbReference>
<reference evidence="9" key="3">
    <citation type="submission" date="2025-05" db="UniProtKB">
        <authorList>
            <consortium name="Ensembl"/>
        </authorList>
    </citation>
    <scope>IDENTIFICATION</scope>
</reference>
<dbReference type="Gene3D" id="3.90.550.50">
    <property type="match status" value="1"/>
</dbReference>